<evidence type="ECO:0000256" key="7">
    <source>
        <dbReference type="ARBA" id="ARBA00033367"/>
    </source>
</evidence>
<dbReference type="Pfam" id="PF08244">
    <property type="entry name" value="Glyco_hydro_32C"/>
    <property type="match status" value="1"/>
</dbReference>
<dbReference type="GO" id="GO:0005737">
    <property type="term" value="C:cytoplasm"/>
    <property type="evidence" value="ECO:0007669"/>
    <property type="project" value="UniProtKB-SubCell"/>
</dbReference>
<dbReference type="SUPFAM" id="SSF75005">
    <property type="entry name" value="Arabinanase/levansucrase/invertase"/>
    <property type="match status" value="1"/>
</dbReference>
<organism evidence="12 13">
    <name type="scientific">Shouchella lehensis G1</name>
    <dbReference type="NCBI Taxonomy" id="1246626"/>
    <lineage>
        <taxon>Bacteria</taxon>
        <taxon>Bacillati</taxon>
        <taxon>Bacillota</taxon>
        <taxon>Bacilli</taxon>
        <taxon>Bacillales</taxon>
        <taxon>Bacillaceae</taxon>
        <taxon>Shouchella</taxon>
    </lineage>
</organism>
<dbReference type="PANTHER" id="PTHR43101">
    <property type="entry name" value="BETA-FRUCTOSIDASE"/>
    <property type="match status" value="1"/>
</dbReference>
<evidence type="ECO:0000256" key="9">
    <source>
        <dbReference type="RuleBase" id="RU365015"/>
    </source>
</evidence>
<dbReference type="eggNOG" id="COG1621">
    <property type="taxonomic scope" value="Bacteria"/>
</dbReference>
<dbReference type="GO" id="GO:0005985">
    <property type="term" value="P:sucrose metabolic process"/>
    <property type="evidence" value="ECO:0007669"/>
    <property type="project" value="UniProtKB-UniPathway"/>
</dbReference>
<keyword evidence="6 8" id="KW-0326">Glycosidase</keyword>
<dbReference type="SUPFAM" id="SSF49899">
    <property type="entry name" value="Concanavalin A-like lectins/glucanases"/>
    <property type="match status" value="1"/>
</dbReference>
<dbReference type="PROSITE" id="PS00609">
    <property type="entry name" value="GLYCOSYL_HYDROL_F32"/>
    <property type="match status" value="1"/>
</dbReference>
<dbReference type="InterPro" id="IPR013148">
    <property type="entry name" value="Glyco_hydro_32_N"/>
</dbReference>
<dbReference type="SMART" id="SM00640">
    <property type="entry name" value="Glyco_32"/>
    <property type="match status" value="1"/>
</dbReference>
<dbReference type="PATRIC" id="fig|1246626.3.peg.3393"/>
<keyword evidence="13" id="KW-1185">Reference proteome</keyword>
<dbReference type="PANTHER" id="PTHR43101:SF1">
    <property type="entry name" value="BETA-FRUCTOSIDASE"/>
    <property type="match status" value="1"/>
</dbReference>
<dbReference type="STRING" id="1246626.BleG1_3411"/>
<evidence type="ECO:0000313" key="12">
    <source>
        <dbReference type="EMBL" id="AIC95958.1"/>
    </source>
</evidence>
<dbReference type="InterPro" id="IPR013189">
    <property type="entry name" value="Glyco_hydro_32_C"/>
</dbReference>
<name>A0A060M5Y8_9BACI</name>
<comment type="catalytic activity">
    <reaction evidence="8">
        <text>Hydrolysis of terminal non-reducing beta-D-fructofuranoside residues in beta-D-fructofuranosides.</text>
        <dbReference type="EC" id="3.2.1.26"/>
    </reaction>
</comment>
<dbReference type="EMBL" id="CP003923">
    <property type="protein sequence ID" value="AIC95958.1"/>
    <property type="molecule type" value="Genomic_DNA"/>
</dbReference>
<dbReference type="InterPro" id="IPR001362">
    <property type="entry name" value="Glyco_hydro_32"/>
</dbReference>
<comment type="pathway">
    <text evidence="1 9">Glycan biosynthesis; sucrose metabolism.</text>
</comment>
<dbReference type="KEGG" id="ble:BleG1_3411"/>
<dbReference type="NCBIfam" id="TIGR01322">
    <property type="entry name" value="scrB_fam"/>
    <property type="match status" value="1"/>
</dbReference>
<evidence type="ECO:0000313" key="13">
    <source>
        <dbReference type="Proteomes" id="UP000027142"/>
    </source>
</evidence>
<dbReference type="Proteomes" id="UP000027142">
    <property type="component" value="Chromosome"/>
</dbReference>
<sequence length="487" mass="55891">MKWTNENRYRAYSQMSKKEETKLHETVSHSPWRQHYHIQPPTGLLNDPNGFSYYNGMYHLFYQWFPYGAVHGLKHWYHVVSPDLVHWEERGLAIEPDRSYESHGAYSGSGIVHKNKLYLFYTGNQRTADWERIPNQALAIMDEHGSISKHPTPLLIGSPKGYTEHFRDPKVWQVGDDFYFVIGAQRETKTGAALLYHSSDLENWSLVGEIQTELTDFGYMWECPDYFELDGKGIFIFSPQGLEPVGFHYQNIYQSGYLIGQPLDVTTGHFSHNLFYELDAGFDFYAPQSTMTPDGRRILVGWMGLPDIEYPTDPYDWAHCLTLPRELIVKEDKLIQKPIHELTKLRGKQLSFRDELGSFYMEAGTAYEMILTFDAIQAESYGISFRTSDVEKTTLTYNRESRLLTLDRGQSGQVPAQTYGTTRSVLLESSDLLSLHVFVDTSSVELFVNDGEVVLTSRIFPQDVSTGFQAFAEKGTVHVNGTHWSLS</sequence>
<dbReference type="InterPro" id="IPR051214">
    <property type="entry name" value="GH32_Enzymes"/>
</dbReference>
<dbReference type="HOGENOM" id="CLU_001528_7_1_9"/>
<dbReference type="InterPro" id="IPR018053">
    <property type="entry name" value="Glyco_hydro_32_AS"/>
</dbReference>
<evidence type="ECO:0000256" key="1">
    <source>
        <dbReference type="ARBA" id="ARBA00004914"/>
    </source>
</evidence>
<keyword evidence="9" id="KW-0119">Carbohydrate metabolism</keyword>
<reference evidence="12 13" key="1">
    <citation type="journal article" date="2014" name="Gene">
        <title>A comparative genomic analysis of the alkalitolerant soil bacterium Bacillus lehensis G1.</title>
        <authorList>
            <person name="Noor Y.M."/>
            <person name="Samsulrizal N.H."/>
            <person name="Jema'on N.A."/>
            <person name="Low K.O."/>
            <person name="Ramli A.N."/>
            <person name="Alias N.I."/>
            <person name="Damis S.I."/>
            <person name="Fuzi S.F."/>
            <person name="Isa M.N."/>
            <person name="Murad A.M."/>
            <person name="Raih M.F."/>
            <person name="Bakar F.D."/>
            <person name="Najimudin N."/>
            <person name="Mahadi N.M."/>
            <person name="Illias R.M."/>
        </authorList>
    </citation>
    <scope>NUCLEOTIDE SEQUENCE [LARGE SCALE GENOMIC DNA]</scope>
    <source>
        <strain evidence="12 13">G1</strain>
    </source>
</reference>
<evidence type="ECO:0000256" key="4">
    <source>
        <dbReference type="ARBA" id="ARBA00019623"/>
    </source>
</evidence>
<dbReference type="InterPro" id="IPR013320">
    <property type="entry name" value="ConA-like_dom_sf"/>
</dbReference>
<evidence type="ECO:0000259" key="11">
    <source>
        <dbReference type="Pfam" id="PF08244"/>
    </source>
</evidence>
<dbReference type="Gene3D" id="2.60.120.560">
    <property type="entry name" value="Exo-inulinase, domain 1"/>
    <property type="match status" value="1"/>
</dbReference>
<feature type="domain" description="Glycosyl hydrolase family 32 N-terminal" evidence="10">
    <location>
        <begin position="37"/>
        <end position="338"/>
    </location>
</feature>
<gene>
    <name evidence="12" type="ORF">BleG1_3411</name>
</gene>
<keyword evidence="9" id="KW-0963">Cytoplasm</keyword>
<comment type="subcellular location">
    <subcellularLocation>
        <location evidence="9">Cytoplasm</location>
    </subcellularLocation>
</comment>
<evidence type="ECO:0000256" key="8">
    <source>
        <dbReference type="RuleBase" id="RU362110"/>
    </source>
</evidence>
<comment type="function">
    <text evidence="9">Enables the bacterium to metabolize sucrose as a sole carbon source.</text>
</comment>
<dbReference type="Gene3D" id="2.115.10.20">
    <property type="entry name" value="Glycosyl hydrolase domain, family 43"/>
    <property type="match status" value="1"/>
</dbReference>
<dbReference type="RefSeq" id="WP_038483475.1">
    <property type="nucleotide sequence ID" value="NZ_CP003923.1"/>
</dbReference>
<evidence type="ECO:0000256" key="5">
    <source>
        <dbReference type="ARBA" id="ARBA00022801"/>
    </source>
</evidence>
<keyword evidence="5 8" id="KW-0378">Hydrolase</keyword>
<proteinExistence type="inferred from homology"/>
<dbReference type="AlphaFoldDB" id="A0A060M5Y8"/>
<dbReference type="EC" id="3.2.1.26" evidence="3 8"/>
<dbReference type="GO" id="GO:0004564">
    <property type="term" value="F:beta-fructofuranosidase activity"/>
    <property type="evidence" value="ECO:0007669"/>
    <property type="project" value="UniProtKB-EC"/>
</dbReference>
<evidence type="ECO:0000259" key="10">
    <source>
        <dbReference type="Pfam" id="PF00251"/>
    </source>
</evidence>
<dbReference type="InterPro" id="IPR006232">
    <property type="entry name" value="Suc6P_hydrolase"/>
</dbReference>
<evidence type="ECO:0000256" key="2">
    <source>
        <dbReference type="ARBA" id="ARBA00009902"/>
    </source>
</evidence>
<dbReference type="InterPro" id="IPR023296">
    <property type="entry name" value="Glyco_hydro_beta-prop_sf"/>
</dbReference>
<feature type="domain" description="Glycosyl hydrolase family 32 C-terminal" evidence="11">
    <location>
        <begin position="358"/>
        <end position="481"/>
    </location>
</feature>
<evidence type="ECO:0000256" key="6">
    <source>
        <dbReference type="ARBA" id="ARBA00023295"/>
    </source>
</evidence>
<protein>
    <recommendedName>
        <fullName evidence="4 8">Sucrose-6-phosphate hydrolase</fullName>
        <ecNumber evidence="3 8">3.2.1.26</ecNumber>
    </recommendedName>
    <alternativeName>
        <fullName evidence="7 9">Invertase</fullName>
    </alternativeName>
</protein>
<dbReference type="Pfam" id="PF00251">
    <property type="entry name" value="Glyco_hydro_32N"/>
    <property type="match status" value="1"/>
</dbReference>
<dbReference type="UniPathway" id="UPA00238"/>
<accession>A0A060M5Y8</accession>
<dbReference type="CDD" id="cd18623">
    <property type="entry name" value="GH32_ScrB-like"/>
    <property type="match status" value="1"/>
</dbReference>
<evidence type="ECO:0000256" key="3">
    <source>
        <dbReference type="ARBA" id="ARBA00012758"/>
    </source>
</evidence>
<comment type="similarity">
    <text evidence="2 8">Belongs to the glycosyl hydrolase 32 family.</text>
</comment>
<dbReference type="OrthoDB" id="9759709at2"/>